<evidence type="ECO:0000256" key="2">
    <source>
        <dbReference type="ARBA" id="ARBA00010617"/>
    </source>
</evidence>
<dbReference type="PRINTS" id="PR00385">
    <property type="entry name" value="P450"/>
</dbReference>
<evidence type="ECO:0000256" key="7">
    <source>
        <dbReference type="RuleBase" id="RU000461"/>
    </source>
</evidence>
<dbReference type="Gene3D" id="1.10.630.10">
    <property type="entry name" value="Cytochrome P450"/>
    <property type="match status" value="1"/>
</dbReference>
<dbReference type="PROSITE" id="PS00086">
    <property type="entry name" value="CYTOCHROME_P450"/>
    <property type="match status" value="1"/>
</dbReference>
<evidence type="ECO:0000256" key="8">
    <source>
        <dbReference type="SAM" id="Phobius"/>
    </source>
</evidence>
<keyword evidence="6 7" id="KW-0408">Iron</keyword>
<dbReference type="InterPro" id="IPR001128">
    <property type="entry name" value="Cyt_P450"/>
</dbReference>
<evidence type="ECO:0000256" key="3">
    <source>
        <dbReference type="ARBA" id="ARBA00022692"/>
    </source>
</evidence>
<keyword evidence="3 8" id="KW-0812">Transmembrane</keyword>
<reference evidence="9 10" key="1">
    <citation type="journal article" date="2023" name="Plants (Basel)">
        <title>Bridging the Gap: Combining Genomics and Transcriptomics Approaches to Understand Stylosanthes scabra, an Orphan Legume from the Brazilian Caatinga.</title>
        <authorList>
            <person name="Ferreira-Neto J.R.C."/>
            <person name="da Silva M.D."/>
            <person name="Binneck E."/>
            <person name="de Melo N.F."/>
            <person name="da Silva R.H."/>
            <person name="de Melo A.L.T.M."/>
            <person name="Pandolfi V."/>
            <person name="Bustamante F.O."/>
            <person name="Brasileiro-Vidal A.C."/>
            <person name="Benko-Iseppon A.M."/>
        </authorList>
    </citation>
    <scope>NUCLEOTIDE SEQUENCE [LARGE SCALE GENOMIC DNA]</scope>
    <source>
        <tissue evidence="9">Leaves</tissue>
    </source>
</reference>
<accession>A0ABU6RNF6</accession>
<keyword evidence="7" id="KW-0349">Heme</keyword>
<keyword evidence="7" id="KW-0503">Monooxygenase</keyword>
<evidence type="ECO:0000256" key="4">
    <source>
        <dbReference type="ARBA" id="ARBA00022723"/>
    </source>
</evidence>
<evidence type="ECO:0000313" key="9">
    <source>
        <dbReference type="EMBL" id="MED6125434.1"/>
    </source>
</evidence>
<organism evidence="9 10">
    <name type="scientific">Stylosanthes scabra</name>
    <dbReference type="NCBI Taxonomy" id="79078"/>
    <lineage>
        <taxon>Eukaryota</taxon>
        <taxon>Viridiplantae</taxon>
        <taxon>Streptophyta</taxon>
        <taxon>Embryophyta</taxon>
        <taxon>Tracheophyta</taxon>
        <taxon>Spermatophyta</taxon>
        <taxon>Magnoliopsida</taxon>
        <taxon>eudicotyledons</taxon>
        <taxon>Gunneridae</taxon>
        <taxon>Pentapetalae</taxon>
        <taxon>rosids</taxon>
        <taxon>fabids</taxon>
        <taxon>Fabales</taxon>
        <taxon>Fabaceae</taxon>
        <taxon>Papilionoideae</taxon>
        <taxon>50 kb inversion clade</taxon>
        <taxon>dalbergioids sensu lato</taxon>
        <taxon>Dalbergieae</taxon>
        <taxon>Pterocarpus clade</taxon>
        <taxon>Stylosanthes</taxon>
    </lineage>
</organism>
<evidence type="ECO:0000256" key="5">
    <source>
        <dbReference type="ARBA" id="ARBA00022989"/>
    </source>
</evidence>
<evidence type="ECO:0000313" key="10">
    <source>
        <dbReference type="Proteomes" id="UP001341840"/>
    </source>
</evidence>
<evidence type="ECO:0000256" key="1">
    <source>
        <dbReference type="ARBA" id="ARBA00004167"/>
    </source>
</evidence>
<keyword evidence="8" id="KW-0472">Membrane</keyword>
<comment type="subcellular location">
    <subcellularLocation>
        <location evidence="1">Membrane</location>
        <topology evidence="1">Single-pass membrane protein</topology>
    </subcellularLocation>
</comment>
<proteinExistence type="inferred from homology"/>
<protein>
    <submittedName>
        <fullName evidence="9">Uncharacterized protein</fullName>
    </submittedName>
</protein>
<dbReference type="PRINTS" id="PR00465">
    <property type="entry name" value="EP450IV"/>
</dbReference>
<name>A0ABU6RNF6_9FABA</name>
<sequence>MRKVMEERRKSPVKKGDFMEQVIKDMGVEPLYLTEDQVIYFTAGVWVATFVTNSIILSLIFKFLSDHPSVLEELRVEHEDILKSRDGSGSNLTWDEYRSSMKLTNYVINEALRFSALFPGLLRKALSDIPVNGYTIPAGCCMLIVTPVLHMNPEIYKDPFTFNPWRWKELDALTVSKYFKPFGGGARQCPGADISRAFLAVFIHVLVTKFRWTKVKGGTLVRNPLLGFRDGVHVKIWEKPQTNKTN</sequence>
<keyword evidence="10" id="KW-1185">Reference proteome</keyword>
<comment type="caution">
    <text evidence="9">The sequence shown here is derived from an EMBL/GenBank/DDBJ whole genome shotgun (WGS) entry which is preliminary data.</text>
</comment>
<comment type="similarity">
    <text evidence="2 7">Belongs to the cytochrome P450 family.</text>
</comment>
<dbReference type="InterPro" id="IPR002403">
    <property type="entry name" value="Cyt_P450_E_grp-IV"/>
</dbReference>
<keyword evidence="4 7" id="KW-0479">Metal-binding</keyword>
<gene>
    <name evidence="9" type="ORF">PIB30_068447</name>
</gene>
<dbReference type="PANTHER" id="PTHR24286:SF305">
    <property type="entry name" value="CYTOCHROME P450 708A2"/>
    <property type="match status" value="1"/>
</dbReference>
<evidence type="ECO:0000256" key="6">
    <source>
        <dbReference type="ARBA" id="ARBA00023004"/>
    </source>
</evidence>
<dbReference type="InterPro" id="IPR017972">
    <property type="entry name" value="Cyt_P450_CS"/>
</dbReference>
<dbReference type="EMBL" id="JASCZI010030942">
    <property type="protein sequence ID" value="MED6125434.1"/>
    <property type="molecule type" value="Genomic_DNA"/>
</dbReference>
<feature type="transmembrane region" description="Helical" evidence="8">
    <location>
        <begin position="38"/>
        <end position="61"/>
    </location>
</feature>
<dbReference type="InterPro" id="IPR036396">
    <property type="entry name" value="Cyt_P450_sf"/>
</dbReference>
<dbReference type="PANTHER" id="PTHR24286">
    <property type="entry name" value="CYTOCHROME P450 26"/>
    <property type="match status" value="1"/>
</dbReference>
<dbReference type="Proteomes" id="UP001341840">
    <property type="component" value="Unassembled WGS sequence"/>
</dbReference>
<dbReference type="Pfam" id="PF00067">
    <property type="entry name" value="p450"/>
    <property type="match status" value="1"/>
</dbReference>
<dbReference type="SUPFAM" id="SSF48264">
    <property type="entry name" value="Cytochrome P450"/>
    <property type="match status" value="1"/>
</dbReference>
<keyword evidence="5 8" id="KW-1133">Transmembrane helix</keyword>
<keyword evidence="7" id="KW-0560">Oxidoreductase</keyword>